<sequence>MEFIKNIICEANTCIIMNSINFVVLGEQTIANDFGKKGTATDLTLYDKKESDVIRTWVIPNGFPEKIQPLLQAINIAEYVIFYIASLDKYVGEQIIALDMLGKKDGIISHSYEVDENRLNSMIKGTVLANYKKVDSPNIKQELTKFPSISSDGAVQIVIDHCFDVKGVGTVVLGKVLQGIVNQYDKLRHLPSGSEIMIKSIQMHDDDVKQAICSARVGLSLKGIKPDEIQRGDILTTDDSLEVKTELVINFNQSPFYKGEISENQMCLLNVGLQIKAAKISSISPFKLTLEKPIIYKKNDICIVIKPESTTVRIIGSGKIN</sequence>
<protein>
    <submittedName>
        <fullName evidence="2">Elongation factor Tu domain-containing protein</fullName>
    </submittedName>
</protein>
<evidence type="ECO:0000259" key="1">
    <source>
        <dbReference type="Pfam" id="PF03144"/>
    </source>
</evidence>
<organism evidence="2">
    <name type="scientific">uncultured marine thaumarchaeote KM3_08_B06</name>
    <dbReference type="NCBI Taxonomy" id="1455978"/>
    <lineage>
        <taxon>Archaea</taxon>
        <taxon>Nitrososphaerota</taxon>
        <taxon>environmental samples</taxon>
    </lineage>
</organism>
<keyword evidence="2" id="KW-0648">Protein biosynthesis</keyword>
<keyword evidence="2" id="KW-0251">Elongation factor</keyword>
<dbReference type="PANTHER" id="PTHR43721:SF11">
    <property type="entry name" value="SELENOCYSTEINE-SPECIFIC ELONGATION FACTOR"/>
    <property type="match status" value="1"/>
</dbReference>
<dbReference type="InterPro" id="IPR009000">
    <property type="entry name" value="Transl_B-barrel_sf"/>
</dbReference>
<dbReference type="Pfam" id="PF03144">
    <property type="entry name" value="GTP_EFTU_D2"/>
    <property type="match status" value="1"/>
</dbReference>
<accession>A0A075G590</accession>
<dbReference type="AlphaFoldDB" id="A0A075G590"/>
<name>A0A075G590_9ARCH</name>
<dbReference type="CDD" id="cd03696">
    <property type="entry name" value="SelB_II"/>
    <property type="match status" value="1"/>
</dbReference>
<dbReference type="GO" id="GO:0003746">
    <property type="term" value="F:translation elongation factor activity"/>
    <property type="evidence" value="ECO:0007669"/>
    <property type="project" value="UniProtKB-KW"/>
</dbReference>
<evidence type="ECO:0000313" key="2">
    <source>
        <dbReference type="EMBL" id="AIE98778.1"/>
    </source>
</evidence>
<dbReference type="GO" id="GO:0005525">
    <property type="term" value="F:GTP binding"/>
    <property type="evidence" value="ECO:0007669"/>
    <property type="project" value="InterPro"/>
</dbReference>
<dbReference type="InterPro" id="IPR050055">
    <property type="entry name" value="EF-Tu_GTPase"/>
</dbReference>
<proteinExistence type="predicted"/>
<dbReference type="EMBL" id="KF900544">
    <property type="protein sequence ID" value="AIE98778.1"/>
    <property type="molecule type" value="Genomic_DNA"/>
</dbReference>
<feature type="domain" description="Translation elongation factor EFTu-like" evidence="1">
    <location>
        <begin position="169"/>
        <end position="236"/>
    </location>
</feature>
<dbReference type="SUPFAM" id="SSF50447">
    <property type="entry name" value="Translation proteins"/>
    <property type="match status" value="1"/>
</dbReference>
<dbReference type="InterPro" id="IPR004161">
    <property type="entry name" value="EFTu-like_2"/>
</dbReference>
<dbReference type="PANTHER" id="PTHR43721">
    <property type="entry name" value="ELONGATION FACTOR TU-RELATED"/>
    <property type="match status" value="1"/>
</dbReference>
<dbReference type="GO" id="GO:0001514">
    <property type="term" value="P:selenocysteine incorporation"/>
    <property type="evidence" value="ECO:0007669"/>
    <property type="project" value="TreeGrafter"/>
</dbReference>
<dbReference type="Gene3D" id="2.40.30.10">
    <property type="entry name" value="Translation factors"/>
    <property type="match status" value="1"/>
</dbReference>
<reference evidence="2" key="1">
    <citation type="journal article" date="2014" name="Genome Biol. Evol.">
        <title>Pangenome evidence for extensive interdomain horizontal transfer affecting lineage core and shell genes in uncultured planktonic thaumarchaeota and euryarchaeota.</title>
        <authorList>
            <person name="Deschamps P."/>
            <person name="Zivanovic Y."/>
            <person name="Moreira D."/>
            <person name="Rodriguez-Valera F."/>
            <person name="Lopez-Garcia P."/>
        </authorList>
    </citation>
    <scope>NUCLEOTIDE SEQUENCE</scope>
</reference>